<protein>
    <submittedName>
        <fullName evidence="2">Methyltransferase domain protein</fullName>
    </submittedName>
</protein>
<evidence type="ECO:0000313" key="2">
    <source>
        <dbReference type="EMBL" id="EPA06873.1"/>
    </source>
</evidence>
<dbReference type="EMBL" id="AHJG01000002">
    <property type="protein sequence ID" value="EPA06873.1"/>
    <property type="molecule type" value="Genomic_DNA"/>
</dbReference>
<dbReference type="GO" id="GO:0008168">
    <property type="term" value="F:methyltransferase activity"/>
    <property type="evidence" value="ECO:0007669"/>
    <property type="project" value="UniProtKB-KW"/>
</dbReference>
<keyword evidence="3" id="KW-1185">Reference proteome</keyword>
<evidence type="ECO:0000313" key="3">
    <source>
        <dbReference type="Proteomes" id="UP000014065"/>
    </source>
</evidence>
<name>S2E819_9ARCH</name>
<keyword evidence="2" id="KW-0489">Methyltransferase</keyword>
<dbReference type="Gene3D" id="3.40.50.150">
    <property type="entry name" value="Vaccinia Virus protein VP39"/>
    <property type="match status" value="1"/>
</dbReference>
<dbReference type="InterPro" id="IPR029063">
    <property type="entry name" value="SAM-dependent_MTases_sf"/>
</dbReference>
<dbReference type="AlphaFoldDB" id="S2E819"/>
<dbReference type="InterPro" id="IPR041698">
    <property type="entry name" value="Methyltransf_25"/>
</dbReference>
<comment type="caution">
    <text evidence="2">The sequence shown here is derived from an EMBL/GenBank/DDBJ whole genome shotgun (WGS) entry which is preliminary data.</text>
</comment>
<accession>S2E819</accession>
<dbReference type="RefSeq" id="WP_010189365.1">
    <property type="nucleotide sequence ID" value="NZ_AHJG01000002.1"/>
</dbReference>
<organism evidence="2 3">
    <name type="scientific">Candidatus Nitrosarchaeum limnium BG20</name>
    <dbReference type="NCBI Taxonomy" id="859192"/>
    <lineage>
        <taxon>Archaea</taxon>
        <taxon>Nitrososphaerota</taxon>
        <taxon>Nitrososphaeria</taxon>
        <taxon>Nitrosopumilales</taxon>
        <taxon>Nitrosopumilaceae</taxon>
        <taxon>Nitrosarchaeum</taxon>
    </lineage>
</organism>
<proteinExistence type="predicted"/>
<evidence type="ECO:0000259" key="1">
    <source>
        <dbReference type="Pfam" id="PF13649"/>
    </source>
</evidence>
<feature type="domain" description="Methyltransferase" evidence="1">
    <location>
        <begin position="38"/>
        <end position="132"/>
    </location>
</feature>
<gene>
    <name evidence="2" type="ORF">BG20_I1443</name>
</gene>
<sequence>MLNGYWPINYTFEDRYELTGIINYILEYANNSTKKFVIIDVGCSNGSAMKYAQTYLQQKNIESFTIGIDISKNVVDEARKNLDQFINENVLNVDNCAGKADIVICSKAAIFVEGDVRCQIIRKCSEFLKNDGILITDVDCFEKTKLLEWFKLPQYLFPFVPSCFKNGIRGFRKEYRRRIHTRFRKSMKKMYKTDAATYAEKILSAWIDLPYIKKLDWKFQIISTYYLRK</sequence>
<keyword evidence="2" id="KW-0808">Transferase</keyword>
<dbReference type="Pfam" id="PF13649">
    <property type="entry name" value="Methyltransf_25"/>
    <property type="match status" value="1"/>
</dbReference>
<dbReference type="SUPFAM" id="SSF53335">
    <property type="entry name" value="S-adenosyl-L-methionine-dependent methyltransferases"/>
    <property type="match status" value="1"/>
</dbReference>
<dbReference type="GO" id="GO:0032259">
    <property type="term" value="P:methylation"/>
    <property type="evidence" value="ECO:0007669"/>
    <property type="project" value="UniProtKB-KW"/>
</dbReference>
<reference evidence="2 3" key="1">
    <citation type="journal article" date="2012" name="J. Bacteriol.">
        <title>Genome Sequence of "Candidatus Nitrosoarchaeum limnia" BG20, a Low-Salinity Ammonia-Oxidizing Archaeon from the San Francisco Bay Estuary.</title>
        <authorList>
            <person name="Mosier A.C."/>
            <person name="Allen E.E."/>
            <person name="Kim M."/>
            <person name="Ferriera S."/>
            <person name="Francis C.A."/>
        </authorList>
    </citation>
    <scope>NUCLEOTIDE SEQUENCE [LARGE SCALE GENOMIC DNA]</scope>
    <source>
        <strain evidence="2 3">BG20</strain>
    </source>
</reference>
<dbReference type="OrthoDB" id="377321at2157"/>
<dbReference type="CDD" id="cd02440">
    <property type="entry name" value="AdoMet_MTases"/>
    <property type="match status" value="1"/>
</dbReference>
<dbReference type="Proteomes" id="UP000014065">
    <property type="component" value="Unassembled WGS sequence"/>
</dbReference>